<name>A0ABW1Q8X6_9CORY</name>
<evidence type="ECO:0000313" key="3">
    <source>
        <dbReference type="Proteomes" id="UP001596244"/>
    </source>
</evidence>
<comment type="caution">
    <text evidence="2">The sequence shown here is derived from an EMBL/GenBank/DDBJ whole genome shotgun (WGS) entry which is preliminary data.</text>
</comment>
<dbReference type="RefSeq" id="WP_376998743.1">
    <property type="nucleotide sequence ID" value="NZ_JBHSQE010000001.1"/>
</dbReference>
<protein>
    <submittedName>
        <fullName evidence="2">DUF4190 domain-containing protein</fullName>
    </submittedName>
</protein>
<organism evidence="2 3">
    <name type="scientific">Corynebacterium nasicanis</name>
    <dbReference type="NCBI Taxonomy" id="1448267"/>
    <lineage>
        <taxon>Bacteria</taxon>
        <taxon>Bacillati</taxon>
        <taxon>Actinomycetota</taxon>
        <taxon>Actinomycetes</taxon>
        <taxon>Mycobacteriales</taxon>
        <taxon>Corynebacteriaceae</taxon>
        <taxon>Corynebacterium</taxon>
    </lineage>
</organism>
<feature type="transmembrane region" description="Helical" evidence="1">
    <location>
        <begin position="100"/>
        <end position="128"/>
    </location>
</feature>
<keyword evidence="3" id="KW-1185">Reference proteome</keyword>
<keyword evidence="1" id="KW-0812">Transmembrane</keyword>
<proteinExistence type="predicted"/>
<keyword evidence="1" id="KW-1133">Transmembrane helix</keyword>
<reference evidence="3" key="1">
    <citation type="journal article" date="2019" name="Int. J. Syst. Evol. Microbiol.">
        <title>The Global Catalogue of Microorganisms (GCM) 10K type strain sequencing project: providing services to taxonomists for standard genome sequencing and annotation.</title>
        <authorList>
            <consortium name="The Broad Institute Genomics Platform"/>
            <consortium name="The Broad Institute Genome Sequencing Center for Infectious Disease"/>
            <person name="Wu L."/>
            <person name="Ma J."/>
        </authorList>
    </citation>
    <scope>NUCLEOTIDE SEQUENCE [LARGE SCALE GENOMIC DNA]</scope>
    <source>
        <strain evidence="3">CCUG 51943</strain>
    </source>
</reference>
<sequence length="159" mass="16519">MSTPFDHNDPQRPAGDAYGGSGGYDGYGGYQEPVGGATWAVDAPKNKVAPWALGVGILALIAGISVFFSGAAFIVGLIGVILAVVALARGRSIPAPGRRTGMSVAGLVLSIIAIVLSVIFWVIVVVVFRETGMATCLELTDPAQQQTCIENSLNEWIES</sequence>
<evidence type="ECO:0000313" key="2">
    <source>
        <dbReference type="EMBL" id="MFC6145272.1"/>
    </source>
</evidence>
<gene>
    <name evidence="2" type="ORF">ACFPUZ_00425</name>
</gene>
<dbReference type="Proteomes" id="UP001596244">
    <property type="component" value="Unassembled WGS sequence"/>
</dbReference>
<accession>A0ABW1Q8X6</accession>
<feature type="transmembrane region" description="Helical" evidence="1">
    <location>
        <begin position="55"/>
        <end position="88"/>
    </location>
</feature>
<evidence type="ECO:0000256" key="1">
    <source>
        <dbReference type="SAM" id="Phobius"/>
    </source>
</evidence>
<keyword evidence="1" id="KW-0472">Membrane</keyword>
<dbReference type="EMBL" id="JBHSQE010000001">
    <property type="protein sequence ID" value="MFC6145272.1"/>
    <property type="molecule type" value="Genomic_DNA"/>
</dbReference>